<reference evidence="2" key="1">
    <citation type="journal article" date="2020" name="mSystems">
        <title>Genome- and Community-Level Interaction Insights into Carbon Utilization and Element Cycling Functions of Hydrothermarchaeota in Hydrothermal Sediment.</title>
        <authorList>
            <person name="Zhou Z."/>
            <person name="Liu Y."/>
            <person name="Xu W."/>
            <person name="Pan J."/>
            <person name="Luo Z.H."/>
            <person name="Li M."/>
        </authorList>
    </citation>
    <scope>NUCLEOTIDE SEQUENCE [LARGE SCALE GENOMIC DNA]</scope>
    <source>
        <strain evidence="2">SpSt-418</strain>
    </source>
</reference>
<accession>A0A7C3PFW2</accession>
<feature type="compositionally biased region" description="Low complexity" evidence="1">
    <location>
        <begin position="49"/>
        <end position="68"/>
    </location>
</feature>
<gene>
    <name evidence="2" type="ORF">ENR64_12455</name>
</gene>
<comment type="caution">
    <text evidence="2">The sequence shown here is derived from an EMBL/GenBank/DDBJ whole genome shotgun (WGS) entry which is preliminary data.</text>
</comment>
<proteinExistence type="predicted"/>
<evidence type="ECO:0000256" key="1">
    <source>
        <dbReference type="SAM" id="MobiDB-lite"/>
    </source>
</evidence>
<feature type="region of interest" description="Disordered" evidence="1">
    <location>
        <begin position="46"/>
        <end position="85"/>
    </location>
</feature>
<organism evidence="2">
    <name type="scientific">Oscillatoriales cyanobacterium SpSt-418</name>
    <dbReference type="NCBI Taxonomy" id="2282169"/>
    <lineage>
        <taxon>Bacteria</taxon>
        <taxon>Bacillati</taxon>
        <taxon>Cyanobacteriota</taxon>
        <taxon>Cyanophyceae</taxon>
        <taxon>Oscillatoriophycideae</taxon>
        <taxon>Oscillatoriales</taxon>
    </lineage>
</organism>
<evidence type="ECO:0000313" key="2">
    <source>
        <dbReference type="EMBL" id="HFM98539.1"/>
    </source>
</evidence>
<feature type="compositionally biased region" description="Polar residues" evidence="1">
    <location>
        <begin position="69"/>
        <end position="84"/>
    </location>
</feature>
<dbReference type="AlphaFoldDB" id="A0A7C3PFW2"/>
<name>A0A7C3PFW2_9CYAN</name>
<dbReference type="EMBL" id="DSRU01000179">
    <property type="protein sequence ID" value="HFM98539.1"/>
    <property type="molecule type" value="Genomic_DNA"/>
</dbReference>
<sequence>MRFLIKLLTTCFEMFMRLPPKGKIAVVAGFLVLGVIGNMIPAPEQLAQPVSSSSPTPSFSPESEPSPEQVQTAEEPSSNALSESEASDPFIALLNEADPKCTESLEQLGRITEKAVELAREKGVFTTRMEMIKGLLKVQEGYEGEQECAGVYSLMVVLMTKEK</sequence>
<protein>
    <submittedName>
        <fullName evidence="2">Uncharacterized protein</fullName>
    </submittedName>
</protein>